<dbReference type="KEGG" id="qsa:O6P43_016301"/>
<protein>
    <submittedName>
        <fullName evidence="1">GDSL esterase/lipase</fullName>
    </submittedName>
</protein>
<gene>
    <name evidence="1" type="ORF">O6P43_016301</name>
</gene>
<reference evidence="1" key="1">
    <citation type="journal article" date="2023" name="Science">
        <title>Elucidation of the pathway for biosynthesis of saponin adjuvants from the soapbark tree.</title>
        <authorList>
            <person name="Reed J."/>
            <person name="Orme A."/>
            <person name="El-Demerdash A."/>
            <person name="Owen C."/>
            <person name="Martin L.B.B."/>
            <person name="Misra R.C."/>
            <person name="Kikuchi S."/>
            <person name="Rejzek M."/>
            <person name="Martin A.C."/>
            <person name="Harkess A."/>
            <person name="Leebens-Mack J."/>
            <person name="Louveau T."/>
            <person name="Stephenson M.J."/>
            <person name="Osbourn A."/>
        </authorList>
    </citation>
    <scope>NUCLEOTIDE SEQUENCE</scope>
    <source>
        <strain evidence="1">S10</strain>
    </source>
</reference>
<dbReference type="PANTHER" id="PTHR35097:SF1">
    <property type="entry name" value="GDSL ESTERASE_LIPASE"/>
    <property type="match status" value="1"/>
</dbReference>
<comment type="caution">
    <text evidence="1">The sequence shown here is derived from an EMBL/GenBank/DDBJ whole genome shotgun (WGS) entry which is preliminary data.</text>
</comment>
<sequence>MANVNNWLSAVVIPMEAQCRDIGNASNSNHVAKGLTDVSSFGPPLLNLHNGSAIGIMVKESNIVASLAQFVSGLGIQSDSNTMENCSSTFGQVICQFPRGIKLSLLGLHQVRMTFSQHISLGALTIPVFSLKCHETPERVVEAYSPHLGTKTHASTGYIALMLETELDDTTRIGGWIEMNKTNSKLLQWAVTMSDVSEDSLGWAMSLSGMIGGSTSGDHFQAEYYLKFNHRLLIQLEARSCICDRQEL</sequence>
<evidence type="ECO:0000313" key="1">
    <source>
        <dbReference type="EMBL" id="KAJ7966900.1"/>
    </source>
</evidence>
<dbReference type="Proteomes" id="UP001163823">
    <property type="component" value="Chromosome 6"/>
</dbReference>
<dbReference type="EMBL" id="JARAOO010000006">
    <property type="protein sequence ID" value="KAJ7966900.1"/>
    <property type="molecule type" value="Genomic_DNA"/>
</dbReference>
<proteinExistence type="predicted"/>
<organism evidence="1 2">
    <name type="scientific">Quillaja saponaria</name>
    <name type="common">Soap bark tree</name>
    <dbReference type="NCBI Taxonomy" id="32244"/>
    <lineage>
        <taxon>Eukaryota</taxon>
        <taxon>Viridiplantae</taxon>
        <taxon>Streptophyta</taxon>
        <taxon>Embryophyta</taxon>
        <taxon>Tracheophyta</taxon>
        <taxon>Spermatophyta</taxon>
        <taxon>Magnoliopsida</taxon>
        <taxon>eudicotyledons</taxon>
        <taxon>Gunneridae</taxon>
        <taxon>Pentapetalae</taxon>
        <taxon>rosids</taxon>
        <taxon>fabids</taxon>
        <taxon>Fabales</taxon>
        <taxon>Quillajaceae</taxon>
        <taxon>Quillaja</taxon>
    </lineage>
</organism>
<dbReference type="PANTHER" id="PTHR35097">
    <property type="entry name" value="GDSL ESTERASE/LIPASE"/>
    <property type="match status" value="1"/>
</dbReference>
<keyword evidence="2" id="KW-1185">Reference proteome</keyword>
<name>A0AAD7PU49_QUISA</name>
<accession>A0AAD7PU49</accession>
<dbReference type="AlphaFoldDB" id="A0AAD7PU49"/>
<evidence type="ECO:0000313" key="2">
    <source>
        <dbReference type="Proteomes" id="UP001163823"/>
    </source>
</evidence>